<evidence type="ECO:0000313" key="1">
    <source>
        <dbReference type="EMBL" id="RKO67825.1"/>
    </source>
</evidence>
<dbReference type="AlphaFoldDB" id="A0A494X3T2"/>
<keyword evidence="2" id="KW-1185">Reference proteome</keyword>
<accession>A0A494X3T2</accession>
<dbReference type="RefSeq" id="WP_121452220.1">
    <property type="nucleotide sequence ID" value="NZ_RBWE01000001.1"/>
</dbReference>
<protein>
    <submittedName>
        <fullName evidence="1">Uncharacterized protein</fullName>
    </submittedName>
</protein>
<name>A0A494X3T2_9FIRM</name>
<comment type="caution">
    <text evidence="1">The sequence shown here is derived from an EMBL/GenBank/DDBJ whole genome shotgun (WGS) entry which is preliminary data.</text>
</comment>
<dbReference type="Proteomes" id="UP000271256">
    <property type="component" value="Unassembled WGS sequence"/>
</dbReference>
<proteinExistence type="predicted"/>
<sequence length="160" mass="17286">MPTEILHGLNAKCSGAFLDLNGRVIRTEILGHLAGGRPLEVHCGEEIQSLSLDEEKPRLVSEEGLTRELGAIKAENVPAEGQVRPGFGTYRSLLLVSTLAGGAQGRGDETGWLLVFKEGRLLGKTAVRLEAGEATTYADGATKRHQLPSRVARLLYPTEW</sequence>
<organism evidence="1 2">
    <name type="scientific">Desulfofundulus salinus</name>
    <dbReference type="NCBI Taxonomy" id="2419843"/>
    <lineage>
        <taxon>Bacteria</taxon>
        <taxon>Bacillati</taxon>
        <taxon>Bacillota</taxon>
        <taxon>Clostridia</taxon>
        <taxon>Eubacteriales</taxon>
        <taxon>Peptococcaceae</taxon>
        <taxon>Desulfofundulus</taxon>
    </lineage>
</organism>
<dbReference type="OrthoDB" id="362291at186802"/>
<dbReference type="EMBL" id="RBWE01000001">
    <property type="protein sequence ID" value="RKO67825.1"/>
    <property type="molecule type" value="Genomic_DNA"/>
</dbReference>
<reference evidence="1 2" key="1">
    <citation type="submission" date="2018-10" db="EMBL/GenBank/DDBJ databases">
        <authorList>
            <person name="Grouzdev D.S."/>
            <person name="Krutkina M.S."/>
            <person name="Tourova T.P."/>
            <person name="Nazina T.N."/>
        </authorList>
    </citation>
    <scope>NUCLEOTIDE SEQUENCE [LARGE SCALE GENOMIC DNA]</scope>
    <source>
        <strain evidence="1 2">435</strain>
    </source>
</reference>
<gene>
    <name evidence="1" type="ORF">D7024_13335</name>
</gene>
<evidence type="ECO:0000313" key="2">
    <source>
        <dbReference type="Proteomes" id="UP000271256"/>
    </source>
</evidence>